<proteinExistence type="predicted"/>
<dbReference type="GO" id="GO:0016020">
    <property type="term" value="C:membrane"/>
    <property type="evidence" value="ECO:0007669"/>
    <property type="project" value="UniProtKB-SubCell"/>
</dbReference>
<reference evidence="11 12" key="1">
    <citation type="submission" date="2017-03" db="EMBL/GenBank/DDBJ databases">
        <authorList>
            <person name="Afonso C.L."/>
            <person name="Miller P.J."/>
            <person name="Scott M.A."/>
            <person name="Spackman E."/>
            <person name="Goraichik I."/>
            <person name="Dimitrov K.M."/>
            <person name="Suarez D.L."/>
            <person name="Swayne D.E."/>
        </authorList>
    </citation>
    <scope>NUCLEOTIDE SEQUENCE [LARGE SCALE GENOMIC DNA]</scope>
    <source>
        <strain evidence="11 12">Mu101</strain>
    </source>
</reference>
<keyword evidence="5 9" id="KW-1133">Transmembrane helix</keyword>
<evidence type="ECO:0000313" key="11">
    <source>
        <dbReference type="EMBL" id="SMX85980.1"/>
    </source>
</evidence>
<dbReference type="Proteomes" id="UP000234498">
    <property type="component" value="Unassembled WGS sequence"/>
</dbReference>
<evidence type="ECO:0000313" key="12">
    <source>
        <dbReference type="Proteomes" id="UP000234498"/>
    </source>
</evidence>
<evidence type="ECO:0000256" key="8">
    <source>
        <dbReference type="SAM" id="MobiDB-lite"/>
    </source>
</evidence>
<comment type="subcellular location">
    <subcellularLocation>
        <location evidence="1">Membrane</location>
        <topology evidence="1">Multi-pass membrane protein</topology>
    </subcellularLocation>
</comment>
<evidence type="ECO:0000256" key="6">
    <source>
        <dbReference type="ARBA" id="ARBA00023136"/>
    </source>
</evidence>
<feature type="region of interest" description="Disordered" evidence="8">
    <location>
        <begin position="109"/>
        <end position="143"/>
    </location>
</feature>
<accession>A0A2H1JER2</accession>
<evidence type="ECO:0000256" key="2">
    <source>
        <dbReference type="ARBA" id="ARBA00004829"/>
    </source>
</evidence>
<evidence type="ECO:0000256" key="7">
    <source>
        <dbReference type="ARBA" id="ARBA00023235"/>
    </source>
</evidence>
<evidence type="ECO:0000256" key="9">
    <source>
        <dbReference type="SAM" id="Phobius"/>
    </source>
</evidence>
<comment type="pathway">
    <text evidence="2">Carotenoid biosynthesis.</text>
</comment>
<dbReference type="NCBIfam" id="TIGR03462">
    <property type="entry name" value="CarR_dom_SF"/>
    <property type="match status" value="1"/>
</dbReference>
<sequence length="143" mass="16311">MSPFEYLLLMGACVLITLPLELFFRARVYRRWRTVLWALVPVIVVFCLWDVVAIARDHWVYNPRFVTGIHLGNLPLEELVFFIVIPLCALLSYEAVGTVLAAVRSRIRPGSLPHSDRSHRPAIQSRPHERAGERPEPEGGGER</sequence>
<keyword evidence="6 9" id="KW-0472">Membrane</keyword>
<evidence type="ECO:0000256" key="4">
    <source>
        <dbReference type="ARBA" id="ARBA00022746"/>
    </source>
</evidence>
<dbReference type="RefSeq" id="WP_101595578.1">
    <property type="nucleotide sequence ID" value="NZ_FXZA01000013.1"/>
</dbReference>
<dbReference type="Pfam" id="PF18916">
    <property type="entry name" value="Lycopene_cyc"/>
    <property type="match status" value="1"/>
</dbReference>
<dbReference type="AlphaFoldDB" id="A0A2H1JER2"/>
<dbReference type="GO" id="GO:0045436">
    <property type="term" value="F:lycopene beta cyclase activity"/>
    <property type="evidence" value="ECO:0007669"/>
    <property type="project" value="UniProtKB-ARBA"/>
</dbReference>
<keyword evidence="4" id="KW-0125">Carotenoid biosynthesis</keyword>
<feature type="transmembrane region" description="Helical" evidence="9">
    <location>
        <begin position="79"/>
        <end position="103"/>
    </location>
</feature>
<feature type="compositionally biased region" description="Basic and acidic residues" evidence="8">
    <location>
        <begin position="126"/>
        <end position="143"/>
    </location>
</feature>
<feature type="transmembrane region" description="Helical" evidence="9">
    <location>
        <begin position="6"/>
        <end position="24"/>
    </location>
</feature>
<evidence type="ECO:0000259" key="10">
    <source>
        <dbReference type="Pfam" id="PF18916"/>
    </source>
</evidence>
<keyword evidence="3 9" id="KW-0812">Transmembrane</keyword>
<gene>
    <name evidence="11" type="ORF">BLIN101_02236</name>
</gene>
<protein>
    <submittedName>
        <fullName evidence="11">Lycopene cyclase domain-containing protein</fullName>
    </submittedName>
</protein>
<name>A0A2H1JER2_BRELN</name>
<dbReference type="GO" id="GO:0016872">
    <property type="term" value="F:intramolecular lyase activity"/>
    <property type="evidence" value="ECO:0007669"/>
    <property type="project" value="InterPro"/>
</dbReference>
<feature type="domain" description="Lycopene cyclase" evidence="10">
    <location>
        <begin position="12"/>
        <end position="94"/>
    </location>
</feature>
<keyword evidence="7" id="KW-0413">Isomerase</keyword>
<organism evidence="11 12">
    <name type="scientific">Brevibacterium linens</name>
    <dbReference type="NCBI Taxonomy" id="1703"/>
    <lineage>
        <taxon>Bacteria</taxon>
        <taxon>Bacillati</taxon>
        <taxon>Actinomycetota</taxon>
        <taxon>Actinomycetes</taxon>
        <taxon>Micrococcales</taxon>
        <taxon>Brevibacteriaceae</taxon>
        <taxon>Brevibacterium</taxon>
    </lineage>
</organism>
<feature type="transmembrane region" description="Helical" evidence="9">
    <location>
        <begin position="36"/>
        <end position="55"/>
    </location>
</feature>
<dbReference type="OrthoDB" id="5195186at2"/>
<dbReference type="GO" id="GO:0016117">
    <property type="term" value="P:carotenoid biosynthetic process"/>
    <property type="evidence" value="ECO:0007669"/>
    <property type="project" value="UniProtKB-KW"/>
</dbReference>
<evidence type="ECO:0000256" key="1">
    <source>
        <dbReference type="ARBA" id="ARBA00004141"/>
    </source>
</evidence>
<dbReference type="EMBL" id="FXZA01000013">
    <property type="protein sequence ID" value="SMX85980.1"/>
    <property type="molecule type" value="Genomic_DNA"/>
</dbReference>
<dbReference type="InterPro" id="IPR017825">
    <property type="entry name" value="Lycopene_cyclase_dom"/>
</dbReference>
<evidence type="ECO:0000256" key="5">
    <source>
        <dbReference type="ARBA" id="ARBA00022989"/>
    </source>
</evidence>
<evidence type="ECO:0000256" key="3">
    <source>
        <dbReference type="ARBA" id="ARBA00022692"/>
    </source>
</evidence>